<keyword evidence="1 2" id="KW-0443">Lipid metabolism</keyword>
<dbReference type="GO" id="GO:0005737">
    <property type="term" value="C:cytoplasm"/>
    <property type="evidence" value="ECO:0007669"/>
    <property type="project" value="TreeGrafter"/>
</dbReference>
<feature type="active site" description="Proton acceptor" evidence="2">
    <location>
        <position position="237"/>
    </location>
</feature>
<dbReference type="Proteomes" id="UP001165080">
    <property type="component" value="Unassembled WGS sequence"/>
</dbReference>
<dbReference type="EMBL" id="BRXU01000044">
    <property type="protein sequence ID" value="GLC61302.1"/>
    <property type="molecule type" value="Genomic_DNA"/>
</dbReference>
<feature type="compositionally biased region" description="Low complexity" evidence="4">
    <location>
        <begin position="457"/>
        <end position="472"/>
    </location>
</feature>
<evidence type="ECO:0000313" key="7">
    <source>
        <dbReference type="Proteomes" id="UP001165080"/>
    </source>
</evidence>
<feature type="region of interest" description="Disordered" evidence="4">
    <location>
        <begin position="457"/>
        <end position="501"/>
    </location>
</feature>
<dbReference type="AlphaFoldDB" id="A0A9W6F9E2"/>
<dbReference type="GO" id="GO:0005811">
    <property type="term" value="C:lipid droplet"/>
    <property type="evidence" value="ECO:0007669"/>
    <property type="project" value="TreeGrafter"/>
</dbReference>
<dbReference type="SUPFAM" id="SSF52151">
    <property type="entry name" value="FabD/lysophospholipase-like"/>
    <property type="match status" value="1"/>
</dbReference>
<dbReference type="GO" id="GO:0055088">
    <property type="term" value="P:lipid homeostasis"/>
    <property type="evidence" value="ECO:0007669"/>
    <property type="project" value="TreeGrafter"/>
</dbReference>
<comment type="domain">
    <text evidence="3">The nitrogen atoms of the two glycine residues in the GGXR motif define the oxyanion hole, and stabilize the oxyanion that forms during the nucleophilic attack by the catalytic serine during substrate cleavage.</text>
</comment>
<dbReference type="InterPro" id="IPR002641">
    <property type="entry name" value="PNPLA_dom"/>
</dbReference>
<proteinExistence type="inferred from homology"/>
<dbReference type="GO" id="GO:0004806">
    <property type="term" value="F:triacylglycerol lipase activity"/>
    <property type="evidence" value="ECO:0007669"/>
    <property type="project" value="TreeGrafter"/>
</dbReference>
<feature type="short sequence motif" description="DGA/G" evidence="2">
    <location>
        <begin position="237"/>
        <end position="239"/>
    </location>
</feature>
<feature type="compositionally biased region" description="Acidic residues" evidence="4">
    <location>
        <begin position="422"/>
        <end position="434"/>
    </location>
</feature>
<evidence type="ECO:0000256" key="1">
    <source>
        <dbReference type="ARBA" id="ARBA00023098"/>
    </source>
</evidence>
<organism evidence="6 7">
    <name type="scientific">Pleodorina starrii</name>
    <dbReference type="NCBI Taxonomy" id="330485"/>
    <lineage>
        <taxon>Eukaryota</taxon>
        <taxon>Viridiplantae</taxon>
        <taxon>Chlorophyta</taxon>
        <taxon>core chlorophytes</taxon>
        <taxon>Chlorophyceae</taxon>
        <taxon>CS clade</taxon>
        <taxon>Chlamydomonadales</taxon>
        <taxon>Volvocaceae</taxon>
        <taxon>Pleodorina</taxon>
    </lineage>
</organism>
<comment type="caution">
    <text evidence="6">The sequence shown here is derived from an EMBL/GenBank/DDBJ whole genome shotgun (WGS) entry which is preliminary data.</text>
</comment>
<name>A0A9W6F9E2_9CHLO</name>
<evidence type="ECO:0000313" key="6">
    <source>
        <dbReference type="EMBL" id="GLC61302.1"/>
    </source>
</evidence>
<keyword evidence="7" id="KW-1185">Reference proteome</keyword>
<dbReference type="EC" id="3.1.1.-" evidence="3"/>
<dbReference type="PROSITE" id="PS51635">
    <property type="entry name" value="PNPLA"/>
    <property type="match status" value="1"/>
</dbReference>
<protein>
    <recommendedName>
        <fullName evidence="3">Patatin</fullName>
        <ecNumber evidence="3">3.1.1.-</ecNumber>
    </recommendedName>
</protein>
<dbReference type="InterPro" id="IPR033562">
    <property type="entry name" value="PLPL"/>
</dbReference>
<accession>A0A9W6F9E2</accession>
<feature type="short sequence motif" description="GXSXG" evidence="2">
    <location>
        <begin position="119"/>
        <end position="123"/>
    </location>
</feature>
<dbReference type="InterPro" id="IPR016035">
    <property type="entry name" value="Acyl_Trfase/lysoPLipase"/>
</dbReference>
<evidence type="ECO:0000256" key="2">
    <source>
        <dbReference type="PROSITE-ProRule" id="PRU01161"/>
    </source>
</evidence>
<evidence type="ECO:0000256" key="3">
    <source>
        <dbReference type="RuleBase" id="RU361262"/>
    </source>
</evidence>
<dbReference type="PANTHER" id="PTHR12406:SF7">
    <property type="entry name" value="PATATIN-LIKE PHOSPHOLIPASE DOMAIN-CONTAINING PROTEIN 4"/>
    <property type="match status" value="1"/>
</dbReference>
<dbReference type="Pfam" id="PF01734">
    <property type="entry name" value="Patatin"/>
    <property type="match status" value="1"/>
</dbReference>
<reference evidence="6 7" key="1">
    <citation type="journal article" date="2023" name="Commun. Biol.">
        <title>Reorganization of the ancestral sex-determining regions during the evolution of trioecy in Pleodorina starrii.</title>
        <authorList>
            <person name="Takahashi K."/>
            <person name="Suzuki S."/>
            <person name="Kawai-Toyooka H."/>
            <person name="Yamamoto K."/>
            <person name="Hamaji T."/>
            <person name="Ootsuki R."/>
            <person name="Yamaguchi H."/>
            <person name="Kawachi M."/>
            <person name="Higashiyama T."/>
            <person name="Nozaki H."/>
        </authorList>
    </citation>
    <scope>NUCLEOTIDE SEQUENCE [LARGE SCALE GENOMIC DNA]</scope>
    <source>
        <strain evidence="6 7">NIES-4479</strain>
    </source>
</reference>
<keyword evidence="2 3" id="KW-0442">Lipid degradation</keyword>
<gene>
    <name evidence="6" type="primary">PLEST009447</name>
    <name evidence="6" type="ORF">PLESTB_001741300</name>
</gene>
<feature type="region of interest" description="Disordered" evidence="4">
    <location>
        <begin position="386"/>
        <end position="435"/>
    </location>
</feature>
<feature type="domain" description="PNPLA" evidence="5">
    <location>
        <begin position="68"/>
        <end position="252"/>
    </location>
</feature>
<comment type="function">
    <text evidence="3">Lipolytic acyl hydrolase (LAH).</text>
</comment>
<dbReference type="PANTHER" id="PTHR12406">
    <property type="entry name" value="CALCIUM-INDEPENDENT PHOSPHOLIPASE A2 IPLA2 -RELATED"/>
    <property type="match status" value="1"/>
</dbReference>
<feature type="active site" description="Nucleophile" evidence="2">
    <location>
        <position position="121"/>
    </location>
</feature>
<dbReference type="GO" id="GO:0019433">
    <property type="term" value="P:triglyceride catabolic process"/>
    <property type="evidence" value="ECO:0007669"/>
    <property type="project" value="TreeGrafter"/>
</dbReference>
<sequence>MVKCFGGSRRLCSCFGPSAADVDIPSPTESFAVPHANAPQVKEPVTSGATELKSHPAAAAHKAGRLAITFSGGGFLLPYFIGVADALLQLGVLRLGGAATTNAATATTATAAGPTPLAGSSAGSLVAASLACGLTPARILDSFLDSVRDCRTNGSYRRLEEVLHRQLEATLPPDAAERCAGVATVCVTRLFPKPRTQRISAFASRSDLISSLMASCHIPSYFNGDVTTTYRGVRSVDGGVTSLMPVPTAPHDFLLKVCCFTRHQVARLPVFNRRRALQGLALGITPDAFRPWPYSFRYMLAAALHPRSDRFIRVLLEAGSHDGASWALAAGIAAEADLKRLTPLHLPPPLDGVRGPLEMQPTAGPLTTQHEAAAEAAAAALEEVAAEAAEAAEQGGSVTAGGGDEQPEAVRQKNQPEMNVVGEEEEEEVSDEEAGPGVVMAAAAALPALAGLAAADAAADAAAAALPGPAAASGRRGSHFGGGAKAPEPSSGSVAVEPPRA</sequence>
<dbReference type="GO" id="GO:0016020">
    <property type="term" value="C:membrane"/>
    <property type="evidence" value="ECO:0007669"/>
    <property type="project" value="TreeGrafter"/>
</dbReference>
<comment type="similarity">
    <text evidence="3">Belongs to the patatin family.</text>
</comment>
<keyword evidence="2 3" id="KW-0378">Hydrolase</keyword>
<evidence type="ECO:0000256" key="4">
    <source>
        <dbReference type="SAM" id="MobiDB-lite"/>
    </source>
</evidence>
<dbReference type="Gene3D" id="3.40.1090.10">
    <property type="entry name" value="Cytosolic phospholipase A2 catalytic domain"/>
    <property type="match status" value="1"/>
</dbReference>
<comment type="caution">
    <text evidence="2">Lacks conserved residue(s) required for the propagation of feature annotation.</text>
</comment>
<evidence type="ECO:0000259" key="5">
    <source>
        <dbReference type="PROSITE" id="PS51635"/>
    </source>
</evidence>